<dbReference type="STRING" id="1168035.SAMN05444280_11561"/>
<dbReference type="Gene3D" id="3.40.50.720">
    <property type="entry name" value="NAD(P)-binding Rossmann-like Domain"/>
    <property type="match status" value="1"/>
</dbReference>
<proteinExistence type="predicted"/>
<dbReference type="PANTHER" id="PTHR43818">
    <property type="entry name" value="BCDNA.GH03377"/>
    <property type="match status" value="1"/>
</dbReference>
<dbReference type="SUPFAM" id="SSF51735">
    <property type="entry name" value="NAD(P)-binding Rossmann-fold domains"/>
    <property type="match status" value="1"/>
</dbReference>
<dbReference type="Pfam" id="PF01408">
    <property type="entry name" value="GFO_IDH_MocA"/>
    <property type="match status" value="1"/>
</dbReference>
<dbReference type="SUPFAM" id="SSF55347">
    <property type="entry name" value="Glyceraldehyde-3-phosphate dehydrogenase-like, C-terminal domain"/>
    <property type="match status" value="1"/>
</dbReference>
<keyword evidence="4" id="KW-1185">Reference proteome</keyword>
<gene>
    <name evidence="3" type="ORF">SAMN05444280_11561</name>
</gene>
<organism evidence="3 4">
    <name type="scientific">Tangfeifania diversioriginum</name>
    <dbReference type="NCBI Taxonomy" id="1168035"/>
    <lineage>
        <taxon>Bacteria</taxon>
        <taxon>Pseudomonadati</taxon>
        <taxon>Bacteroidota</taxon>
        <taxon>Bacteroidia</taxon>
        <taxon>Marinilabiliales</taxon>
        <taxon>Prolixibacteraceae</taxon>
        <taxon>Tangfeifania</taxon>
    </lineage>
</organism>
<dbReference type="PANTHER" id="PTHR43818:SF10">
    <property type="entry name" value="NADH-DEPENDENT DEHYDROGENASE-RELATED"/>
    <property type="match status" value="1"/>
</dbReference>
<dbReference type="InterPro" id="IPR036291">
    <property type="entry name" value="NAD(P)-bd_dom_sf"/>
</dbReference>
<evidence type="ECO:0000313" key="3">
    <source>
        <dbReference type="EMBL" id="SHJ28661.1"/>
    </source>
</evidence>
<feature type="domain" description="Gfo/Idh/MocA-like oxidoreductase bacterial type C-terminal" evidence="2">
    <location>
        <begin position="170"/>
        <end position="264"/>
    </location>
</feature>
<dbReference type="Proteomes" id="UP000184050">
    <property type="component" value="Unassembled WGS sequence"/>
</dbReference>
<sequence length="494" mass="54943">MSQKSKTSFSRRNFIGTTATAIAGISVIPSHAVAGLGHTPPSDKLNIAGIGIGGKGSVNLRNMPGQNIVALCDVDWDYAQRVFDEYPKARKWKDFRKMLEEQKDIDAVVIATPDHTHTLPAAAAMELGKHVYLQKPLTHSVWESRYLTELAKKTGVVTQMGNEGHSNDTVYEVAEVVQSGCLGDIRDAHVWTNRPIWRQGMPAPTKEVQVPDTLDWDLFIGPAEMRPYNPEYHPWIWRGWWDFGTGALGDMGCHLLDVPNYALQLGAPTAFQASSSLVNTESAPVSAQVTYKFPARKNLPYCALPEVNLTWYDGGLMPARPFHLPVDAPMNPGGGFMLVGEKAILIAESYGANWKVYKNGEEIVPETKVKLERIPDAEEGGGRHEMHFVNCCKNGGKPASRFEYAGPFNEMVVMGNLAVRMQSLQKTLLWDSENMKVTNISPGEKLSTTKLTPFSSDVVTLDVERQSKETVRWNAQEKCEEWIKHTYKNGWKLA</sequence>
<accession>A0A1M6I2F4</accession>
<dbReference type="InterPro" id="IPR043906">
    <property type="entry name" value="Gfo/Idh/MocA_OxRdtase_bact_C"/>
</dbReference>
<dbReference type="InterPro" id="IPR050463">
    <property type="entry name" value="Gfo/Idh/MocA_oxidrdct_glycsds"/>
</dbReference>
<evidence type="ECO:0000259" key="2">
    <source>
        <dbReference type="Pfam" id="PF19051"/>
    </source>
</evidence>
<feature type="domain" description="Gfo/Idh/MocA-like oxidoreductase N-terminal" evidence="1">
    <location>
        <begin position="47"/>
        <end position="161"/>
    </location>
</feature>
<dbReference type="GO" id="GO:0000166">
    <property type="term" value="F:nucleotide binding"/>
    <property type="evidence" value="ECO:0007669"/>
    <property type="project" value="InterPro"/>
</dbReference>
<dbReference type="Gene3D" id="3.30.360.10">
    <property type="entry name" value="Dihydrodipicolinate Reductase, domain 2"/>
    <property type="match status" value="1"/>
</dbReference>
<protein>
    <submittedName>
        <fullName evidence="3">Predicted dehydrogenase</fullName>
    </submittedName>
</protein>
<dbReference type="Pfam" id="PF19051">
    <property type="entry name" value="GFO_IDH_MocA_C2"/>
    <property type="match status" value="1"/>
</dbReference>
<dbReference type="InterPro" id="IPR006311">
    <property type="entry name" value="TAT_signal"/>
</dbReference>
<evidence type="ECO:0000259" key="1">
    <source>
        <dbReference type="Pfam" id="PF01408"/>
    </source>
</evidence>
<dbReference type="InterPro" id="IPR000683">
    <property type="entry name" value="Gfo/Idh/MocA-like_OxRdtase_N"/>
</dbReference>
<dbReference type="AlphaFoldDB" id="A0A1M6I2F4"/>
<dbReference type="PROSITE" id="PS51318">
    <property type="entry name" value="TAT"/>
    <property type="match status" value="1"/>
</dbReference>
<reference evidence="3 4" key="1">
    <citation type="submission" date="2016-11" db="EMBL/GenBank/DDBJ databases">
        <authorList>
            <person name="Jaros S."/>
            <person name="Januszkiewicz K."/>
            <person name="Wedrychowicz H."/>
        </authorList>
    </citation>
    <scope>NUCLEOTIDE SEQUENCE [LARGE SCALE GENOMIC DNA]</scope>
    <source>
        <strain evidence="3 4">DSM 27063</strain>
    </source>
</reference>
<dbReference type="RefSeq" id="WP_073169281.1">
    <property type="nucleotide sequence ID" value="NZ_FQZE01000015.1"/>
</dbReference>
<evidence type="ECO:0000313" key="4">
    <source>
        <dbReference type="Proteomes" id="UP000184050"/>
    </source>
</evidence>
<dbReference type="EMBL" id="FQZE01000015">
    <property type="protein sequence ID" value="SHJ28661.1"/>
    <property type="molecule type" value="Genomic_DNA"/>
</dbReference>
<name>A0A1M6I2F4_9BACT</name>
<dbReference type="OrthoDB" id="726883at2"/>